<proteinExistence type="predicted"/>
<dbReference type="Gene3D" id="3.40.50.150">
    <property type="entry name" value="Vaccinia Virus protein VP39"/>
    <property type="match status" value="1"/>
</dbReference>
<reference evidence="3 4" key="1">
    <citation type="submission" date="2021-10" db="EMBL/GenBank/DDBJ databases">
        <title>Lutispora strain m25 sp. nov., a thermophilic, non-spore-forming bacterium isolated from a lab-scale methanogenic bioreactor digesting anaerobic sludge.</title>
        <authorList>
            <person name="El Houari A."/>
            <person name="Mcdonald J."/>
        </authorList>
    </citation>
    <scope>NUCLEOTIDE SEQUENCE [LARGE SCALE GENOMIC DNA]</scope>
    <source>
        <strain evidence="4">m25</strain>
    </source>
</reference>
<dbReference type="PANTHER" id="PTHR43861">
    <property type="entry name" value="TRANS-ACONITATE 2-METHYLTRANSFERASE-RELATED"/>
    <property type="match status" value="1"/>
</dbReference>
<feature type="domain" description="Methyltransferase" evidence="2">
    <location>
        <begin position="41"/>
        <end position="136"/>
    </location>
</feature>
<dbReference type="EMBL" id="JAJEKE010000017">
    <property type="protein sequence ID" value="MCQ1531047.1"/>
    <property type="molecule type" value="Genomic_DNA"/>
</dbReference>
<sequence length="246" mass="28499">MTQYEGFSNIYDILMDDVDYEKWVSYVRDIFRYINVQPKGVLDLACGTGNITIPMAKLGYDIWGIDISEQMLSVAENKSREQGKKIKFIKQDIRNLNLTGSFDAIICACDGINYVLEEDELLSTFQRAYQLLNCGGIFIFDISSYYKLSRIIGNNTFVEEKDGIFYSWENEFDAASSTVTMVLNFFIPEGKLYNRIEEVHVQRAYKNKEVCDNLSKCGFNVLEVLDEFTFFKAHEESERVFFISKK</sequence>
<evidence type="ECO:0000313" key="3">
    <source>
        <dbReference type="EMBL" id="MCQ1531047.1"/>
    </source>
</evidence>
<protein>
    <submittedName>
        <fullName evidence="3">Class I SAM-dependent methyltransferase</fullName>
    </submittedName>
</protein>
<evidence type="ECO:0000259" key="2">
    <source>
        <dbReference type="Pfam" id="PF13649"/>
    </source>
</evidence>
<dbReference type="Proteomes" id="UP001651880">
    <property type="component" value="Unassembled WGS sequence"/>
</dbReference>
<dbReference type="InterPro" id="IPR029063">
    <property type="entry name" value="SAM-dependent_MTases_sf"/>
</dbReference>
<keyword evidence="1" id="KW-0808">Transferase</keyword>
<keyword evidence="4" id="KW-1185">Reference proteome</keyword>
<dbReference type="GO" id="GO:0008168">
    <property type="term" value="F:methyltransferase activity"/>
    <property type="evidence" value="ECO:0007669"/>
    <property type="project" value="UniProtKB-KW"/>
</dbReference>
<gene>
    <name evidence="3" type="ORF">LJD61_16090</name>
</gene>
<organism evidence="3 4">
    <name type="scientific">Lutispora saccharofermentans</name>
    <dbReference type="NCBI Taxonomy" id="3024236"/>
    <lineage>
        <taxon>Bacteria</taxon>
        <taxon>Bacillati</taxon>
        <taxon>Bacillota</taxon>
        <taxon>Clostridia</taxon>
        <taxon>Lutisporales</taxon>
        <taxon>Lutisporaceae</taxon>
        <taxon>Lutispora</taxon>
    </lineage>
</organism>
<comment type="caution">
    <text evidence="3">The sequence shown here is derived from an EMBL/GenBank/DDBJ whole genome shotgun (WGS) entry which is preliminary data.</text>
</comment>
<keyword evidence="3" id="KW-0489">Methyltransferase</keyword>
<name>A0ABT1NIG2_9FIRM</name>
<dbReference type="InterPro" id="IPR041698">
    <property type="entry name" value="Methyltransf_25"/>
</dbReference>
<dbReference type="GO" id="GO:0032259">
    <property type="term" value="P:methylation"/>
    <property type="evidence" value="ECO:0007669"/>
    <property type="project" value="UniProtKB-KW"/>
</dbReference>
<dbReference type="RefSeq" id="WP_255228564.1">
    <property type="nucleotide sequence ID" value="NZ_JAJEKE010000017.1"/>
</dbReference>
<dbReference type="Pfam" id="PF13649">
    <property type="entry name" value="Methyltransf_25"/>
    <property type="match status" value="1"/>
</dbReference>
<evidence type="ECO:0000313" key="4">
    <source>
        <dbReference type="Proteomes" id="UP001651880"/>
    </source>
</evidence>
<dbReference type="SUPFAM" id="SSF53335">
    <property type="entry name" value="S-adenosyl-L-methionine-dependent methyltransferases"/>
    <property type="match status" value="1"/>
</dbReference>
<dbReference type="CDD" id="cd02440">
    <property type="entry name" value="AdoMet_MTases"/>
    <property type="match status" value="1"/>
</dbReference>
<evidence type="ECO:0000256" key="1">
    <source>
        <dbReference type="ARBA" id="ARBA00022679"/>
    </source>
</evidence>
<dbReference type="Gene3D" id="2.20.25.110">
    <property type="entry name" value="S-adenosyl-L-methionine-dependent methyltransferases"/>
    <property type="match status" value="1"/>
</dbReference>
<accession>A0ABT1NIG2</accession>